<dbReference type="InterPro" id="IPR001208">
    <property type="entry name" value="MCM_dom"/>
</dbReference>
<dbReference type="Gene3D" id="2.40.50.140">
    <property type="entry name" value="Nucleic acid-binding proteins"/>
    <property type="match status" value="1"/>
</dbReference>
<dbReference type="AlphaFoldDB" id="A0AAV7Z2P4"/>
<feature type="region of interest" description="Disordered" evidence="7">
    <location>
        <begin position="700"/>
        <end position="728"/>
    </location>
</feature>
<dbReference type="InterPro" id="IPR033762">
    <property type="entry name" value="MCM_OB"/>
</dbReference>
<dbReference type="GO" id="GO:0042555">
    <property type="term" value="C:MCM complex"/>
    <property type="evidence" value="ECO:0007669"/>
    <property type="project" value="TreeGrafter"/>
</dbReference>
<dbReference type="PANTHER" id="PTHR11630:SF48">
    <property type="entry name" value="DNA HELICASE MCM9"/>
    <property type="match status" value="1"/>
</dbReference>
<dbReference type="EC" id="3.6.4.12" evidence="1"/>
<feature type="region of interest" description="Disordered" evidence="7">
    <location>
        <begin position="631"/>
        <end position="666"/>
    </location>
</feature>
<protein>
    <recommendedName>
        <fullName evidence="1">DNA helicase</fullName>
        <ecNumber evidence="1">3.6.4.12</ecNumber>
    </recommendedName>
</protein>
<dbReference type="Pfam" id="PF17207">
    <property type="entry name" value="MCM_OB"/>
    <property type="match status" value="1"/>
</dbReference>
<dbReference type="GO" id="GO:0016787">
    <property type="term" value="F:hydrolase activity"/>
    <property type="evidence" value="ECO:0007669"/>
    <property type="project" value="UniProtKB-KW"/>
</dbReference>
<evidence type="ECO:0000256" key="4">
    <source>
        <dbReference type="ARBA" id="ARBA00023125"/>
    </source>
</evidence>
<dbReference type="GO" id="GO:0017116">
    <property type="term" value="F:single-stranded DNA helicase activity"/>
    <property type="evidence" value="ECO:0007669"/>
    <property type="project" value="TreeGrafter"/>
</dbReference>
<keyword evidence="3 5" id="KW-0067">ATP-binding</keyword>
<dbReference type="PROSITE" id="PS00847">
    <property type="entry name" value="MCM_1"/>
    <property type="match status" value="1"/>
</dbReference>
<dbReference type="InterPro" id="IPR018525">
    <property type="entry name" value="MCM_CS"/>
</dbReference>
<keyword evidence="9" id="KW-0347">Helicase</keyword>
<dbReference type="GO" id="GO:0005634">
    <property type="term" value="C:nucleus"/>
    <property type="evidence" value="ECO:0007669"/>
    <property type="project" value="UniProtKB-SubCell"/>
</dbReference>
<feature type="domain" description="MCM C-terminal AAA(+) ATPase" evidence="8">
    <location>
        <begin position="191"/>
        <end position="396"/>
    </location>
</feature>
<keyword evidence="4 5" id="KW-0238">DNA-binding</keyword>
<evidence type="ECO:0000313" key="10">
    <source>
        <dbReference type="Proteomes" id="UP001146793"/>
    </source>
</evidence>
<feature type="compositionally biased region" description="Low complexity" evidence="7">
    <location>
        <begin position="714"/>
        <end position="728"/>
    </location>
</feature>
<dbReference type="SUPFAM" id="SSF52540">
    <property type="entry name" value="P-loop containing nucleoside triphosphate hydrolases"/>
    <property type="match status" value="1"/>
</dbReference>
<feature type="compositionally biased region" description="Basic residues" evidence="7">
    <location>
        <begin position="634"/>
        <end position="643"/>
    </location>
</feature>
<dbReference type="GO" id="GO:0003697">
    <property type="term" value="F:single-stranded DNA binding"/>
    <property type="evidence" value="ECO:0007669"/>
    <property type="project" value="TreeGrafter"/>
</dbReference>
<dbReference type="GO" id="GO:0000724">
    <property type="term" value="P:double-strand break repair via homologous recombination"/>
    <property type="evidence" value="ECO:0007669"/>
    <property type="project" value="TreeGrafter"/>
</dbReference>
<keyword evidence="9" id="KW-0378">Hydrolase</keyword>
<dbReference type="PROSITE" id="PS50051">
    <property type="entry name" value="MCM_2"/>
    <property type="match status" value="1"/>
</dbReference>
<dbReference type="InterPro" id="IPR003593">
    <property type="entry name" value="AAA+_ATPase"/>
</dbReference>
<evidence type="ECO:0000259" key="8">
    <source>
        <dbReference type="PROSITE" id="PS50051"/>
    </source>
</evidence>
<evidence type="ECO:0000256" key="1">
    <source>
        <dbReference type="ARBA" id="ARBA00012551"/>
    </source>
</evidence>
<dbReference type="Pfam" id="PF17855">
    <property type="entry name" value="MCM_lid"/>
    <property type="match status" value="1"/>
</dbReference>
<dbReference type="SMART" id="SM00350">
    <property type="entry name" value="MCM"/>
    <property type="match status" value="1"/>
</dbReference>
<feature type="coiled-coil region" evidence="6">
    <location>
        <begin position="589"/>
        <end position="624"/>
    </location>
</feature>
<dbReference type="SMART" id="SM00382">
    <property type="entry name" value="AAA"/>
    <property type="match status" value="1"/>
</dbReference>
<reference evidence="9" key="1">
    <citation type="submission" date="2022-08" db="EMBL/GenBank/DDBJ databases">
        <title>Novel sulphate-reducing endosymbionts in the free-living metamonad Anaeramoeba.</title>
        <authorList>
            <person name="Jerlstrom-Hultqvist J."/>
            <person name="Cepicka I."/>
            <person name="Gallot-Lavallee L."/>
            <person name="Salas-Leiva D."/>
            <person name="Curtis B.A."/>
            <person name="Zahonova K."/>
            <person name="Pipaliya S."/>
            <person name="Dacks J."/>
            <person name="Roger A.J."/>
        </authorList>
    </citation>
    <scope>NUCLEOTIDE SEQUENCE</scope>
    <source>
        <strain evidence="9">Busselton2</strain>
    </source>
</reference>
<accession>A0AAV7Z2P4</accession>
<name>A0AAV7Z2P4_9EUKA</name>
<dbReference type="Pfam" id="PF00493">
    <property type="entry name" value="MCM"/>
    <property type="match status" value="1"/>
</dbReference>
<dbReference type="GO" id="GO:0005524">
    <property type="term" value="F:ATP binding"/>
    <property type="evidence" value="ECO:0007669"/>
    <property type="project" value="UniProtKB-KW"/>
</dbReference>
<gene>
    <name evidence="9" type="ORF">M0812_02352</name>
</gene>
<dbReference type="SUPFAM" id="SSF50249">
    <property type="entry name" value="Nucleic acid-binding proteins"/>
    <property type="match status" value="1"/>
</dbReference>
<feature type="compositionally biased region" description="Basic and acidic residues" evidence="7">
    <location>
        <begin position="644"/>
        <end position="654"/>
    </location>
</feature>
<dbReference type="PANTHER" id="PTHR11630">
    <property type="entry name" value="DNA REPLICATION LICENSING FACTOR MCM FAMILY MEMBER"/>
    <property type="match status" value="1"/>
</dbReference>
<sequence>MLEHFNEGLVLAQKELVKMDQTGQEPGSYLIKYFVHARIECLPESQTVKRFSLPLSEDIGSFLSFSGTSPCKCTKFNKTKEESVCKDYQEIKVQELFGKIGEGKMPRTIFVTLEDDLTDSSNVGDNVVVVGMILARWKMIMDSCKPDIDIFIKANSIRVKNTEILKTQVTEEMKAQFIKFWKHYSHSPLSGRNLILSSMLPQLYGLSTVKLALGLVLIGGVAYFNDNSGVKIRGEPHLLIVGDPGTGKSQILKYAANLCPRSVLTTGVGSTSAGLTVTAVKETGGEWGLEAGALVLVDGGVCCIDEFDCIKKNDRSTIHEAMEQQTLSIAKAGIVCSLNSRCSVIAAANPKGKYDLTQSLSMNISIASPLLSRFDIVLVLLDTIDSVWDSKITNYILNKRNKDLKLFSKTTSPNEDEKDQESQFTQLWSLQKVRAYISFVKDQYTPELSISAKKVMMAYYQQQRNLDTRNAARATVRLLESVIRLSQAHARLMFRIIVAVQDALFSIIVVDSSTTTNSLLGFKNIIHSSFPKSPLKNYQNTAKIVLQKLGLAELLKKEIILPGESLYCPTSTFNEISSHKSKLKETFLELKEKQKLEQLKKEKRKKKKQELLDKKKSLRLLQRKNQLIYFSNTHSKRKKSKKIQKNEQNAERGHHQGYKQNESGINDQSQLNQKSQKLFSSSLSVRSAILPFTSSILPSTPILIGNEDNKQRENNNNNNNNGTSYNINSNKALMQSNYDQVDKSQINNGIIIHKSKKTSKKLSKMT</sequence>
<evidence type="ECO:0000313" key="9">
    <source>
        <dbReference type="EMBL" id="KAJ3435221.1"/>
    </source>
</evidence>
<dbReference type="PRINTS" id="PR01657">
    <property type="entry name" value="MCMFAMILY"/>
</dbReference>
<evidence type="ECO:0000256" key="5">
    <source>
        <dbReference type="RuleBase" id="RU004070"/>
    </source>
</evidence>
<dbReference type="InterPro" id="IPR031327">
    <property type="entry name" value="MCM"/>
</dbReference>
<evidence type="ECO:0000256" key="2">
    <source>
        <dbReference type="ARBA" id="ARBA00022741"/>
    </source>
</evidence>
<organism evidence="9 10">
    <name type="scientific">Anaeramoeba flamelloides</name>
    <dbReference type="NCBI Taxonomy" id="1746091"/>
    <lineage>
        <taxon>Eukaryota</taxon>
        <taxon>Metamonada</taxon>
        <taxon>Anaeramoebidae</taxon>
        <taxon>Anaeramoeba</taxon>
    </lineage>
</organism>
<keyword evidence="2 5" id="KW-0547">Nucleotide-binding</keyword>
<dbReference type="FunFam" id="3.40.50.300:FF:000671">
    <property type="entry name" value="DNA helicase MCM9 isoform X1"/>
    <property type="match status" value="1"/>
</dbReference>
<evidence type="ECO:0000256" key="3">
    <source>
        <dbReference type="ARBA" id="ARBA00022840"/>
    </source>
</evidence>
<proteinExistence type="inferred from homology"/>
<dbReference type="InterPro" id="IPR041562">
    <property type="entry name" value="MCM_lid"/>
</dbReference>
<evidence type="ECO:0000256" key="6">
    <source>
        <dbReference type="SAM" id="Coils"/>
    </source>
</evidence>
<dbReference type="GO" id="GO:0006260">
    <property type="term" value="P:DNA replication"/>
    <property type="evidence" value="ECO:0007669"/>
    <property type="project" value="InterPro"/>
</dbReference>
<dbReference type="InterPro" id="IPR012340">
    <property type="entry name" value="NA-bd_OB-fold"/>
</dbReference>
<evidence type="ECO:0000256" key="7">
    <source>
        <dbReference type="SAM" id="MobiDB-lite"/>
    </source>
</evidence>
<dbReference type="Gene3D" id="3.40.50.300">
    <property type="entry name" value="P-loop containing nucleotide triphosphate hydrolases"/>
    <property type="match status" value="1"/>
</dbReference>
<keyword evidence="6" id="KW-0175">Coiled coil</keyword>
<dbReference type="InterPro" id="IPR027417">
    <property type="entry name" value="P-loop_NTPase"/>
</dbReference>
<dbReference type="EMBL" id="JANTQA010000042">
    <property type="protein sequence ID" value="KAJ3435221.1"/>
    <property type="molecule type" value="Genomic_DNA"/>
</dbReference>
<dbReference type="Proteomes" id="UP001146793">
    <property type="component" value="Unassembled WGS sequence"/>
</dbReference>
<comment type="similarity">
    <text evidence="5">Belongs to the MCM family.</text>
</comment>
<comment type="caution">
    <text evidence="9">The sequence shown here is derived from an EMBL/GenBank/DDBJ whole genome shotgun (WGS) entry which is preliminary data.</text>
</comment>